<evidence type="ECO:0000313" key="2">
    <source>
        <dbReference type="Proteomes" id="UP001165960"/>
    </source>
</evidence>
<gene>
    <name evidence="1" type="primary">cdc16_2</name>
    <name evidence="1" type="ORF">DSO57_1037615</name>
</gene>
<keyword evidence="2" id="KW-1185">Reference proteome</keyword>
<organism evidence="1 2">
    <name type="scientific">Entomophthora muscae</name>
    <dbReference type="NCBI Taxonomy" id="34485"/>
    <lineage>
        <taxon>Eukaryota</taxon>
        <taxon>Fungi</taxon>
        <taxon>Fungi incertae sedis</taxon>
        <taxon>Zoopagomycota</taxon>
        <taxon>Entomophthoromycotina</taxon>
        <taxon>Entomophthoromycetes</taxon>
        <taxon>Entomophthorales</taxon>
        <taxon>Entomophthoraceae</taxon>
        <taxon>Entomophthora</taxon>
    </lineage>
</organism>
<accession>A0ACC2U9Q3</accession>
<evidence type="ECO:0000313" key="1">
    <source>
        <dbReference type="EMBL" id="KAJ9083147.1"/>
    </source>
</evidence>
<reference evidence="1" key="1">
    <citation type="submission" date="2022-04" db="EMBL/GenBank/DDBJ databases">
        <title>Genome of the entomopathogenic fungus Entomophthora muscae.</title>
        <authorList>
            <person name="Elya C."/>
            <person name="Lovett B.R."/>
            <person name="Lee E."/>
            <person name="Macias A.M."/>
            <person name="Hajek A.E."/>
            <person name="De Bivort B.L."/>
            <person name="Kasson M.T."/>
            <person name="De Fine Licht H.H."/>
            <person name="Stajich J.E."/>
        </authorList>
    </citation>
    <scope>NUCLEOTIDE SEQUENCE</scope>
    <source>
        <strain evidence="1">Berkeley</strain>
    </source>
</reference>
<protein>
    <submittedName>
        <fullName evidence="1">CDC16 protein</fullName>
    </submittedName>
</protein>
<dbReference type="Proteomes" id="UP001165960">
    <property type="component" value="Unassembled WGS sequence"/>
</dbReference>
<dbReference type="EMBL" id="QTSX02001123">
    <property type="protein sequence ID" value="KAJ9083147.1"/>
    <property type="molecule type" value="Genomic_DNA"/>
</dbReference>
<sequence length="544" mass="60357">MFARPQRKKRSHGSNFSSSFGENSSVGGSSDVDAMECTDSNSQDANNKAGPSSGFNLVNNGTGMRIVRRVQSNSALAQPMTNYNLEPPGGIFSQPGQVTGRRSISGTFTPPRASRSPLHQANQSSFSPHNRPQSQFLPNSQFSTFSRVQKVQPNISIFQSPTLSKDVARTSKNHSFLNPTSPIGELLEILKRTNSTPASLHNSLNELRLHILKFGLPNEDSTMDFPVSNSIRCRVWKALLGVYHVSAGEYLQFVAKGPSPMFEKVNNDTFRTLATDKKFLERVQESMLIRVLNAQVWKTQSSAPPGVAPTQSEYVQGMNVLVAPFLFVMPEVDAFFSSYTLLKVYCPTYVQPTLAGVHCGLKLMDRCLEVLDAELYFYLKSKGLTSELYAFACIKPFYRRILIHLAILTLSACTPPLDELLKLWDFLLAFGVHLNVVCTVAQLMLMRQSLLSNSSPVKLLRTFPDLKAVPIIQLSRYLVKQLPPQLYEELVAHPFDSSVCDRYLNDRLPDIHSSAQSLFSHSSPAPSSETSSPSVNRSLVGRKL</sequence>
<proteinExistence type="predicted"/>
<comment type="caution">
    <text evidence="1">The sequence shown here is derived from an EMBL/GenBank/DDBJ whole genome shotgun (WGS) entry which is preliminary data.</text>
</comment>
<name>A0ACC2U9Q3_9FUNG</name>